<dbReference type="AlphaFoldDB" id="A0A2X3MJ09"/>
<feature type="domain" description="DUF488" evidence="1">
    <location>
        <begin position="31"/>
        <end position="121"/>
    </location>
</feature>
<sequence length="141" mass="16060">MALRQTYLSMKSKLPPGAETVLVMRGRGNDDLAPAEELFHEFSELKGEFVPGCGYPSAIHYAWEKSDYERRFRSQIRANPRALARLKELADRATTRDIFLICYEGEDKPCHRHLLLEIAQEEFGAIVDPRPFRPAGDPNSP</sequence>
<evidence type="ECO:0000313" key="3">
    <source>
        <dbReference type="Proteomes" id="UP000249818"/>
    </source>
</evidence>
<proteinExistence type="predicted"/>
<accession>A0A2X3MJ09</accession>
<keyword evidence="3" id="KW-1185">Reference proteome</keyword>
<gene>
    <name evidence="2" type="ORF">BARAN1_0100</name>
</gene>
<reference evidence="3" key="1">
    <citation type="submission" date="2018-05" db="EMBL/GenBank/DDBJ databases">
        <authorList>
            <person name="Hao L."/>
        </authorList>
    </citation>
    <scope>NUCLEOTIDE SEQUENCE [LARGE SCALE GENOMIC DNA]</scope>
</reference>
<dbReference type="OrthoDB" id="7351206at2"/>
<dbReference type="KEGG" id="bana:BARAN1_0100"/>
<evidence type="ECO:0000259" key="1">
    <source>
        <dbReference type="Pfam" id="PF22751"/>
    </source>
</evidence>
<organism evidence="2 3">
    <name type="scientific">Candidatus Bipolaricaulis anaerobius</name>
    <dbReference type="NCBI Taxonomy" id="2026885"/>
    <lineage>
        <taxon>Bacteria</taxon>
        <taxon>Candidatus Bipolaricaulota</taxon>
        <taxon>Candidatus Bipolaricaulia</taxon>
        <taxon>Candidatus Bipolaricaulales</taxon>
        <taxon>Candidatus Bipolaricaulaceae</taxon>
        <taxon>Candidatus Bipolaricaulis</taxon>
    </lineage>
</organism>
<dbReference type="Proteomes" id="UP000249818">
    <property type="component" value="Chromosome BARAN1"/>
</dbReference>
<name>A0A2X3MJ09_9BACT</name>
<evidence type="ECO:0000313" key="2">
    <source>
        <dbReference type="EMBL" id="SQD92125.1"/>
    </source>
</evidence>
<protein>
    <recommendedName>
        <fullName evidence="1">DUF488 domain-containing protein</fullName>
    </recommendedName>
</protein>
<dbReference type="RefSeq" id="WP_157959328.1">
    <property type="nucleotide sequence ID" value="NZ_LS483254.1"/>
</dbReference>
<dbReference type="EMBL" id="LS483254">
    <property type="protein sequence ID" value="SQD92125.1"/>
    <property type="molecule type" value="Genomic_DNA"/>
</dbReference>
<dbReference type="InterPro" id="IPR054495">
    <property type="entry name" value="DUF488-N3a"/>
</dbReference>
<dbReference type="Pfam" id="PF22751">
    <property type="entry name" value="DUF488-N3a"/>
    <property type="match status" value="1"/>
</dbReference>